<name>A0A1J5G1L6_9BACT</name>
<sequence length="109" mass="12831">METLKKDWFRGGIILVVVIFAVSVLWMLYQSMVAIPKQKIAGEQKQFEYNVENLKQCNSEAEQRYINGWTNDCAELKKEARCALPLYMSEKWDKMVVEDKNRCAELYKN</sequence>
<evidence type="ECO:0000256" key="1">
    <source>
        <dbReference type="SAM" id="Phobius"/>
    </source>
</evidence>
<feature type="transmembrane region" description="Helical" evidence="1">
    <location>
        <begin position="12"/>
        <end position="29"/>
    </location>
</feature>
<proteinExistence type="predicted"/>
<accession>A0A1J5G1L6</accession>
<dbReference type="AlphaFoldDB" id="A0A1J5G1L6"/>
<keyword evidence="1" id="KW-1133">Transmembrane helix</keyword>
<evidence type="ECO:0000313" key="2">
    <source>
        <dbReference type="EMBL" id="OIP66244.1"/>
    </source>
</evidence>
<keyword evidence="1" id="KW-0812">Transmembrane</keyword>
<evidence type="ECO:0000313" key="3">
    <source>
        <dbReference type="Proteomes" id="UP000182059"/>
    </source>
</evidence>
<dbReference type="EMBL" id="MNYX01000017">
    <property type="protein sequence ID" value="OIP66244.1"/>
    <property type="molecule type" value="Genomic_DNA"/>
</dbReference>
<gene>
    <name evidence="2" type="ORF">AUK15_00720</name>
</gene>
<keyword evidence="1" id="KW-0472">Membrane</keyword>
<organism evidence="2 3">
    <name type="scientific">Candidatus Nomurabacteria bacterium CG2_30_43_9</name>
    <dbReference type="NCBI Taxonomy" id="1805283"/>
    <lineage>
        <taxon>Bacteria</taxon>
        <taxon>Candidatus Nomuraibacteriota</taxon>
    </lineage>
</organism>
<reference evidence="2 3" key="1">
    <citation type="journal article" date="2016" name="Environ. Microbiol.">
        <title>Genomic resolution of a cold subsurface aquifer community provides metabolic insights for novel microbes adapted to high CO concentrations.</title>
        <authorList>
            <person name="Probst A.J."/>
            <person name="Castelle C.J."/>
            <person name="Singh A."/>
            <person name="Brown C.T."/>
            <person name="Anantharaman K."/>
            <person name="Sharon I."/>
            <person name="Hug L.A."/>
            <person name="Burstein D."/>
            <person name="Emerson J.B."/>
            <person name="Thomas B.C."/>
            <person name="Banfield J.F."/>
        </authorList>
    </citation>
    <scope>NUCLEOTIDE SEQUENCE [LARGE SCALE GENOMIC DNA]</scope>
    <source>
        <strain evidence="2">CG2_30_43_9</strain>
    </source>
</reference>
<dbReference type="Proteomes" id="UP000182059">
    <property type="component" value="Unassembled WGS sequence"/>
</dbReference>
<protein>
    <submittedName>
        <fullName evidence="2">Uncharacterized protein</fullName>
    </submittedName>
</protein>
<comment type="caution">
    <text evidence="2">The sequence shown here is derived from an EMBL/GenBank/DDBJ whole genome shotgun (WGS) entry which is preliminary data.</text>
</comment>